<keyword evidence="1" id="KW-0547">Nucleotide-binding</keyword>
<dbReference type="Proteomes" id="UP000001318">
    <property type="component" value="Chromosome"/>
</dbReference>
<dbReference type="Gene3D" id="3.40.50.300">
    <property type="entry name" value="P-loop containing nucleotide triphosphate hydrolases"/>
    <property type="match status" value="1"/>
</dbReference>
<dbReference type="HOGENOM" id="CLU_000604_1_11_11"/>
<dbReference type="AlphaFoldDB" id="B0REG6"/>
<evidence type="ECO:0000313" key="5">
    <source>
        <dbReference type="Proteomes" id="UP000001318"/>
    </source>
</evidence>
<sequence>MPGVRAGRLVRMSHVLSLSGVSFVRNGTTILDQVDWTVDGDERWVVLGPNGAGKTSLLQIASAMQHPSSGTATVLDHELGRVDVFELRSRIGFASTAMARRIPADETVLDVVLTAAYSVTGRWNEDYEDIDVRRAQRVLAEWRLGHLEQRRFGTLSDGEQKRVQIARSIMTDPELLLLDEPAASLDLGAREELLQLLGGYASAPEAPGIVMVTHHVEEIPRGFTHGLLLRDGAVVASGPLGDVVTAENLGRTFGLDLEVMQVDGRFTARASRR</sequence>
<evidence type="ECO:0000313" key="4">
    <source>
        <dbReference type="EMBL" id="CAQ02058.1"/>
    </source>
</evidence>
<dbReference type="InterPro" id="IPR003439">
    <property type="entry name" value="ABC_transporter-like_ATP-bd"/>
</dbReference>
<evidence type="ECO:0000259" key="3">
    <source>
        <dbReference type="PROSITE" id="PS50893"/>
    </source>
</evidence>
<keyword evidence="5" id="KW-1185">Reference proteome</keyword>
<protein>
    <submittedName>
        <fullName evidence="4">ABC transporter ATP-binding subunit</fullName>
    </submittedName>
</protein>
<dbReference type="PROSITE" id="PS50893">
    <property type="entry name" value="ABC_TRANSPORTER_2"/>
    <property type="match status" value="1"/>
</dbReference>
<organism evidence="4 5">
    <name type="scientific">Clavibacter sepedonicus</name>
    <name type="common">Clavibacter michiganensis subsp. sepedonicus</name>
    <dbReference type="NCBI Taxonomy" id="31964"/>
    <lineage>
        <taxon>Bacteria</taxon>
        <taxon>Bacillati</taxon>
        <taxon>Actinomycetota</taxon>
        <taxon>Actinomycetes</taxon>
        <taxon>Micrococcales</taxon>
        <taxon>Microbacteriaceae</taxon>
        <taxon>Clavibacter</taxon>
    </lineage>
</organism>
<dbReference type="SMART" id="SM00382">
    <property type="entry name" value="AAA"/>
    <property type="match status" value="1"/>
</dbReference>
<evidence type="ECO:0000256" key="2">
    <source>
        <dbReference type="ARBA" id="ARBA00022840"/>
    </source>
</evidence>
<proteinExistence type="predicted"/>
<dbReference type="eggNOG" id="COG1119">
    <property type="taxonomic scope" value="Bacteria"/>
</dbReference>
<dbReference type="KEGG" id="cms:CMS1961"/>
<dbReference type="STRING" id="31964.CMS1961"/>
<dbReference type="PANTHER" id="PTHR43158">
    <property type="entry name" value="SKFA PEPTIDE EXPORT ATP-BINDING PROTEIN SKFE"/>
    <property type="match status" value="1"/>
</dbReference>
<gene>
    <name evidence="4" type="ordered locus">CMS1961</name>
</gene>
<dbReference type="EMBL" id="AM849034">
    <property type="protein sequence ID" value="CAQ02058.1"/>
    <property type="molecule type" value="Genomic_DNA"/>
</dbReference>
<dbReference type="GO" id="GO:0005524">
    <property type="term" value="F:ATP binding"/>
    <property type="evidence" value="ECO:0007669"/>
    <property type="project" value="UniProtKB-KW"/>
</dbReference>
<feature type="domain" description="ABC transporter" evidence="3">
    <location>
        <begin position="16"/>
        <end position="256"/>
    </location>
</feature>
<reference evidence="4 5" key="1">
    <citation type="journal article" date="2008" name="J. Bacteriol.">
        <title>Genome of the actinomycete plant pathogen Clavibacter michiganensis subsp. sepedonicus suggests recent niche adaptation.</title>
        <authorList>
            <person name="Bentley S.D."/>
            <person name="Corton C."/>
            <person name="Brown S.E."/>
            <person name="Barron A."/>
            <person name="Clark L."/>
            <person name="Doggett J."/>
            <person name="Harris B."/>
            <person name="Ormond D."/>
            <person name="Quail M.A."/>
            <person name="May G."/>
            <person name="Francis D."/>
            <person name="Knudson D."/>
            <person name="Parkhill J."/>
            <person name="Ishimaru C.A."/>
        </authorList>
    </citation>
    <scope>NUCLEOTIDE SEQUENCE [LARGE SCALE GENOMIC DNA]</scope>
    <source>
        <strain evidence="5">ATCC 33113 / DSM 20744 / JCM 9667 / LMG 2889 / ICMP 2535 / C-1</strain>
    </source>
</reference>
<evidence type="ECO:0000256" key="1">
    <source>
        <dbReference type="ARBA" id="ARBA00022741"/>
    </source>
</evidence>
<keyword evidence="2 4" id="KW-0067">ATP-binding</keyword>
<dbReference type="GO" id="GO:0016887">
    <property type="term" value="F:ATP hydrolysis activity"/>
    <property type="evidence" value="ECO:0007669"/>
    <property type="project" value="InterPro"/>
</dbReference>
<name>B0REG6_CLASE</name>
<dbReference type="PANTHER" id="PTHR43158:SF2">
    <property type="entry name" value="SKFA PEPTIDE EXPORT ATP-BINDING PROTEIN SKFE"/>
    <property type="match status" value="1"/>
</dbReference>
<dbReference type="InterPro" id="IPR027417">
    <property type="entry name" value="P-loop_NTPase"/>
</dbReference>
<accession>B0REG6</accession>
<dbReference type="InterPro" id="IPR003593">
    <property type="entry name" value="AAA+_ATPase"/>
</dbReference>
<dbReference type="SUPFAM" id="SSF52540">
    <property type="entry name" value="P-loop containing nucleoside triphosphate hydrolases"/>
    <property type="match status" value="1"/>
</dbReference>
<dbReference type="Pfam" id="PF00005">
    <property type="entry name" value="ABC_tran"/>
    <property type="match status" value="1"/>
</dbReference>